<gene>
    <name evidence="2" type="ORF">FV141_10930</name>
</gene>
<comment type="similarity">
    <text evidence="1">Belongs to the glycosyltransferase 20 family.</text>
</comment>
<evidence type="ECO:0000313" key="2">
    <source>
        <dbReference type="EMBL" id="QEH93988.1"/>
    </source>
</evidence>
<reference evidence="2 3" key="1">
    <citation type="submission" date="2019-08" db="EMBL/GenBank/DDBJ databases">
        <title>Dermacoccus abyssi strain HZAU 226, whole genome Nanopore sequencing project.</title>
        <authorList>
            <person name="Guo A."/>
            <person name="Zhang X."/>
            <person name="Ruan Y."/>
            <person name="Liu W."/>
            <person name="Chen Q."/>
            <person name="Gu L."/>
        </authorList>
    </citation>
    <scope>NUCLEOTIDE SEQUENCE [LARGE SCALE GENOMIC DNA]</scope>
    <source>
        <strain evidence="2 3">HZAU 226</strain>
    </source>
</reference>
<keyword evidence="3" id="KW-1185">Reference proteome</keyword>
<evidence type="ECO:0000313" key="3">
    <source>
        <dbReference type="Proteomes" id="UP000323565"/>
    </source>
</evidence>
<dbReference type="Gene3D" id="3.40.50.2000">
    <property type="entry name" value="Glycogen Phosphorylase B"/>
    <property type="match status" value="2"/>
</dbReference>
<dbReference type="PANTHER" id="PTHR10788">
    <property type="entry name" value="TREHALOSE-6-PHOSPHATE SYNTHASE"/>
    <property type="match status" value="1"/>
</dbReference>
<accession>A0ABX5ZB20</accession>
<name>A0ABX5ZB20_9MICO</name>
<sequence>MSHTYDFVVAANRLPVDRVTGEDGNEEWRRSPGGLVTAMDAVMRGRDGAWVGWAGDPGEAPAPFDDAGMHLHPVPLSEQEIADYYEGHSNDTLWPVYHDVIITPTFKRSWRGAYRAVNKRFAQACADVAAEGATVWVHDYQLQLVPEMLRELRPDLRIGWFNHIPFPAVELFAQLPGREEILEGLLGADFLGFQRTEDAGNFLRAVRQYLDLDVTGDVVDLGDRAVRATAVPISIDTEGLRAVLDTDEVQARAREIREQLGNPDKILLGVDRLDYTKGIRHRLKAFGELLADGQLDPTKHKLIQVATPSRERVKAYMDLRDQVELTVGRINGDFSRIGATALTYMHQSFDRAEMAAMFAAADVMLVTPLRDGMNLVAKEYVTCCPADGALVLSEFTGAATELGEAYMCNPHDLTGLKQVIMKAITAPSDDREQRMSALRSTVSTATVQEWAKHYLAALQAAPARPEDEVGSTDA</sequence>
<evidence type="ECO:0000256" key="1">
    <source>
        <dbReference type="ARBA" id="ARBA00008799"/>
    </source>
</evidence>
<protein>
    <submittedName>
        <fullName evidence="2">Trehalose-6-phosphate synthase</fullName>
    </submittedName>
</protein>
<proteinExistence type="inferred from homology"/>
<dbReference type="InterPro" id="IPR001830">
    <property type="entry name" value="Glyco_trans_20"/>
</dbReference>
<dbReference type="SUPFAM" id="SSF53756">
    <property type="entry name" value="UDP-Glycosyltransferase/glycogen phosphorylase"/>
    <property type="match status" value="1"/>
</dbReference>
<dbReference type="Proteomes" id="UP000323565">
    <property type="component" value="Chromosome"/>
</dbReference>
<dbReference type="CDD" id="cd03788">
    <property type="entry name" value="GT20_TPS"/>
    <property type="match status" value="1"/>
</dbReference>
<dbReference type="EMBL" id="CP043031">
    <property type="protein sequence ID" value="QEH93988.1"/>
    <property type="molecule type" value="Genomic_DNA"/>
</dbReference>
<organism evidence="2 3">
    <name type="scientific">Dermacoccus abyssi</name>
    <dbReference type="NCBI Taxonomy" id="322596"/>
    <lineage>
        <taxon>Bacteria</taxon>
        <taxon>Bacillati</taxon>
        <taxon>Actinomycetota</taxon>
        <taxon>Actinomycetes</taxon>
        <taxon>Micrococcales</taxon>
        <taxon>Dermacoccaceae</taxon>
        <taxon>Dermacoccus</taxon>
    </lineage>
</organism>
<dbReference type="PANTHER" id="PTHR10788:SF106">
    <property type="entry name" value="BCDNA.GH08860"/>
    <property type="match status" value="1"/>
</dbReference>
<dbReference type="Pfam" id="PF00982">
    <property type="entry name" value="Glyco_transf_20"/>
    <property type="match status" value="1"/>
</dbReference>